<dbReference type="Proteomes" id="UP001140949">
    <property type="component" value="Unassembled WGS sequence"/>
</dbReference>
<sequence>MRRREVPLRRHPPNVHPFQPVSSAIPTAPTTIDIEYFHSPSMASQQQQLTLKLLIDNRSDKVLFAEAGKDVVDFLFGLLSIPVGTVVKLLATEGMPMVGCIGNLYKSVERLDDSCLQSGHARTMLLNPTLPSDSLPKNTLSLTGASPSGGALPAGHALKFYRCYRNCGTCTSFCGTICPSCHNQMTTEMTRVDSDSEKEVAAAAASVGEAGFVKGVVTYTVTDDLTVTQLSSISSITMLAKCNVGDLSSLEERVVEIGMKEIYEAMRRREVPLRRHSPNVHRFQPVSSAIPAAPSTIDREYFHSPSMASQQQQLTLKLLIDNSSDKVLFAEAGKDVVDFLFGLLSIPVGTVVKLLATEGMPMVGCIGNLYKSVECLDDSCLQSGHARTMLLNPTLPSDSLPKNTLSLTGASPSGGALPAGHALKFYKCYHNCETCTSFRGTICPGCHDQMTTEMTRVDSDSEKEVAAAAASVGEAGFVKGVVTYTVTDDLTVTQLSSISSITMLAKCNVGDLSSLEERVVEIGMKEGLEILKASLQS</sequence>
<organism evidence="2 3">
    <name type="scientific">Iris pallida</name>
    <name type="common">Sweet iris</name>
    <dbReference type="NCBI Taxonomy" id="29817"/>
    <lineage>
        <taxon>Eukaryota</taxon>
        <taxon>Viridiplantae</taxon>
        <taxon>Streptophyta</taxon>
        <taxon>Embryophyta</taxon>
        <taxon>Tracheophyta</taxon>
        <taxon>Spermatophyta</taxon>
        <taxon>Magnoliopsida</taxon>
        <taxon>Liliopsida</taxon>
        <taxon>Asparagales</taxon>
        <taxon>Iridaceae</taxon>
        <taxon>Iridoideae</taxon>
        <taxon>Irideae</taxon>
        <taxon>Iris</taxon>
    </lineage>
</organism>
<dbReference type="Pfam" id="PF05056">
    <property type="entry name" value="DUF674"/>
    <property type="match status" value="2"/>
</dbReference>
<dbReference type="InterPro" id="IPR007750">
    <property type="entry name" value="DUF674"/>
</dbReference>
<dbReference type="EMBL" id="JANAVB010035017">
    <property type="protein sequence ID" value="KAJ6806059.1"/>
    <property type="molecule type" value="Genomic_DNA"/>
</dbReference>
<dbReference type="AlphaFoldDB" id="A0AAX6EQE9"/>
<dbReference type="PANTHER" id="PTHR33103:SF19">
    <property type="entry name" value="OS09G0544700 PROTEIN"/>
    <property type="match status" value="1"/>
</dbReference>
<reference evidence="2" key="2">
    <citation type="submission" date="2023-04" db="EMBL/GenBank/DDBJ databases">
        <authorList>
            <person name="Bruccoleri R.E."/>
            <person name="Oakeley E.J."/>
            <person name="Faust A.-M."/>
            <person name="Dessus-Babus S."/>
            <person name="Altorfer M."/>
            <person name="Burckhardt D."/>
            <person name="Oertli M."/>
            <person name="Naumann U."/>
            <person name="Petersen F."/>
            <person name="Wong J."/>
        </authorList>
    </citation>
    <scope>NUCLEOTIDE SEQUENCE</scope>
    <source>
        <strain evidence="2">GSM-AAB239-AS_SAM_17_03QT</strain>
        <tissue evidence="2">Leaf</tissue>
    </source>
</reference>
<gene>
    <name evidence="2" type="ORF">M6B38_176790</name>
</gene>
<evidence type="ECO:0000256" key="1">
    <source>
        <dbReference type="SAM" id="MobiDB-lite"/>
    </source>
</evidence>
<accession>A0AAX6EQE9</accession>
<reference evidence="2" key="1">
    <citation type="journal article" date="2023" name="GigaByte">
        <title>Genome assembly of the bearded iris, Iris pallida Lam.</title>
        <authorList>
            <person name="Bruccoleri R.E."/>
            <person name="Oakeley E.J."/>
            <person name="Faust A.M.E."/>
            <person name="Altorfer M."/>
            <person name="Dessus-Babus S."/>
            <person name="Burckhardt D."/>
            <person name="Oertli M."/>
            <person name="Naumann U."/>
            <person name="Petersen F."/>
            <person name="Wong J."/>
        </authorList>
    </citation>
    <scope>NUCLEOTIDE SEQUENCE</scope>
    <source>
        <strain evidence="2">GSM-AAB239-AS_SAM_17_03QT</strain>
    </source>
</reference>
<feature type="region of interest" description="Disordered" evidence="1">
    <location>
        <begin position="1"/>
        <end position="22"/>
    </location>
</feature>
<proteinExistence type="predicted"/>
<name>A0AAX6EQE9_IRIPA</name>
<keyword evidence="3" id="KW-1185">Reference proteome</keyword>
<dbReference type="PANTHER" id="PTHR33103">
    <property type="entry name" value="OS01G0153900 PROTEIN"/>
    <property type="match status" value="1"/>
</dbReference>
<evidence type="ECO:0000313" key="3">
    <source>
        <dbReference type="Proteomes" id="UP001140949"/>
    </source>
</evidence>
<evidence type="ECO:0000313" key="2">
    <source>
        <dbReference type="EMBL" id="KAJ6806059.1"/>
    </source>
</evidence>
<comment type="caution">
    <text evidence="2">The sequence shown here is derived from an EMBL/GenBank/DDBJ whole genome shotgun (WGS) entry which is preliminary data.</text>
</comment>
<protein>
    <submittedName>
        <fullName evidence="2">Uncharacterized protein</fullName>
    </submittedName>
</protein>